<gene>
    <name evidence="3" type="ORF">CLF_105385</name>
</gene>
<name>G7YP86_CLOSI</name>
<organism evidence="3 4">
    <name type="scientific">Clonorchis sinensis</name>
    <name type="common">Chinese liver fluke</name>
    <dbReference type="NCBI Taxonomy" id="79923"/>
    <lineage>
        <taxon>Eukaryota</taxon>
        <taxon>Metazoa</taxon>
        <taxon>Spiralia</taxon>
        <taxon>Lophotrochozoa</taxon>
        <taxon>Platyhelminthes</taxon>
        <taxon>Trematoda</taxon>
        <taxon>Digenea</taxon>
        <taxon>Opisthorchiida</taxon>
        <taxon>Opisthorchiata</taxon>
        <taxon>Opisthorchiidae</taxon>
        <taxon>Clonorchis</taxon>
    </lineage>
</organism>
<keyword evidence="2" id="KW-0812">Transmembrane</keyword>
<keyword evidence="4" id="KW-1185">Reference proteome</keyword>
<dbReference type="EMBL" id="DF143921">
    <property type="protein sequence ID" value="GAA54767.1"/>
    <property type="molecule type" value="Genomic_DNA"/>
</dbReference>
<accession>G7YP86</accession>
<evidence type="ECO:0000313" key="3">
    <source>
        <dbReference type="EMBL" id="GAA54767.1"/>
    </source>
</evidence>
<reference key="2">
    <citation type="submission" date="2011-10" db="EMBL/GenBank/DDBJ databases">
        <title>The genome and transcriptome sequence of Clonorchis sinensis provide insights into the carcinogenic liver fluke.</title>
        <authorList>
            <person name="Wang X."/>
            <person name="Huang Y."/>
            <person name="Chen W."/>
            <person name="Liu H."/>
            <person name="Guo L."/>
            <person name="Chen Y."/>
            <person name="Luo F."/>
            <person name="Zhou W."/>
            <person name="Sun J."/>
            <person name="Mao Q."/>
            <person name="Liang P."/>
            <person name="Zhou C."/>
            <person name="Tian Y."/>
            <person name="Men J."/>
            <person name="Lv X."/>
            <person name="Huang L."/>
            <person name="Zhou J."/>
            <person name="Hu Y."/>
            <person name="Li R."/>
            <person name="Zhang F."/>
            <person name="Lei H."/>
            <person name="Li X."/>
            <person name="Hu X."/>
            <person name="Liang C."/>
            <person name="Xu J."/>
            <person name="Wu Z."/>
            <person name="Yu X."/>
        </authorList>
    </citation>
    <scope>NUCLEOTIDE SEQUENCE</scope>
    <source>
        <strain>Henan</strain>
    </source>
</reference>
<feature type="transmembrane region" description="Helical" evidence="2">
    <location>
        <begin position="31"/>
        <end position="54"/>
    </location>
</feature>
<feature type="compositionally biased region" description="Polar residues" evidence="1">
    <location>
        <begin position="284"/>
        <end position="306"/>
    </location>
</feature>
<dbReference type="AlphaFoldDB" id="G7YP86"/>
<protein>
    <submittedName>
        <fullName evidence="3">Uncharacterized protein</fullName>
    </submittedName>
</protein>
<keyword evidence="2" id="KW-1133">Transmembrane helix</keyword>
<evidence type="ECO:0000256" key="1">
    <source>
        <dbReference type="SAM" id="MobiDB-lite"/>
    </source>
</evidence>
<evidence type="ECO:0000256" key="2">
    <source>
        <dbReference type="SAM" id="Phobius"/>
    </source>
</evidence>
<keyword evidence="2" id="KW-0472">Membrane</keyword>
<feature type="region of interest" description="Disordered" evidence="1">
    <location>
        <begin position="281"/>
        <end position="306"/>
    </location>
</feature>
<evidence type="ECO:0000313" key="4">
    <source>
        <dbReference type="Proteomes" id="UP000008909"/>
    </source>
</evidence>
<proteinExistence type="predicted"/>
<reference evidence="3" key="1">
    <citation type="journal article" date="2011" name="Genome Biol.">
        <title>The draft genome of the carcinogenic human liver fluke Clonorchis sinensis.</title>
        <authorList>
            <person name="Wang X."/>
            <person name="Chen W."/>
            <person name="Huang Y."/>
            <person name="Sun J."/>
            <person name="Men J."/>
            <person name="Liu H."/>
            <person name="Luo F."/>
            <person name="Guo L."/>
            <person name="Lv X."/>
            <person name="Deng C."/>
            <person name="Zhou C."/>
            <person name="Fan Y."/>
            <person name="Li X."/>
            <person name="Huang L."/>
            <person name="Hu Y."/>
            <person name="Liang C."/>
            <person name="Hu X."/>
            <person name="Xu J."/>
            <person name="Yu X."/>
        </authorList>
    </citation>
    <scope>NUCLEOTIDE SEQUENCE [LARGE SCALE GENOMIC DNA]</scope>
    <source>
        <strain evidence="3">Henan</strain>
    </source>
</reference>
<dbReference type="Proteomes" id="UP000008909">
    <property type="component" value="Unassembled WGS sequence"/>
</dbReference>
<sequence length="845" mass="96155">MRPRTSTFDIGLVPPQHQCSRSIRGQTYEVTVMRAMHVILILMACTYFTIPLLFMTKHVTCAQKAGLRFCGEMRYRTDTGPFVCRRKFSSGIDRTSQALPDCGNLPPTIVGPPFSNSREKTFRVLLLTPMSSAIIVHYTPLTYSNAELHAYDYSEIVSPPGAVDALIVQSFWRVKQRRSIPVDDDNKPMWFSDYLSEEHPRYRSLDCREVKFAATVGSNDISECYQASTITLQIKASLKYVAEKVLIFYWLIGGDGSTTMAYFECTYGLETEAKRVVHSEKIQRQPTARTFEKSQSQDTPNGKASSRSCFRKIYHSQYEDVYRLTRHGDPYCSLPLVNRGFGSYQGALAAAKQLLLTFNNSRVLEEVNRQHCSLPVDRVTKQKLSVDHISEQDYNNQSDTQVTVYKVDGTRIFGCAHLSNLTYYELATRWLEVERFIEKPVRKRSSEMVCPVKRRVLLQSRHDVIILLASNWLPNGIARTLTGNSRFQISIRIRSLASLCVKEGSRPVFFATYRRLDQNYHSTQRSDEFRQSSAFRELSNSGYLVENRSVFMLTLLLQLRLKTCLRNTDSELMSLGFIGRQKISHVDCIKDLVSHANNTFYGRYVVASYFCEVLLTDSRVHLLPAFNFEYETLIDFQVAISSMIANARSITWDPRPIAKLGLSNNHFRLIKLNNMKAVTALLRKPEYRSTLAYGVIDYCVHIMVLVRVAFKKFGLSICVEFTLTSLSFEHSYSCTGAVILPVDIRILGCQTRRCRSSGRHDSFLPIRNYLKKSIDVGRVVRKKTVDEIDDITDTGHIDATIVRYCCHQSQHAIIVASESINIAGYSFQCSVHAGASSQSNDNGDK</sequence>